<dbReference type="InterPro" id="IPR003406">
    <property type="entry name" value="Glyco_trans_14"/>
</dbReference>
<comment type="caution">
    <text evidence="12">The sequence shown here is derived from an EMBL/GenBank/DDBJ whole genome shotgun (WGS) entry which is preliminary data.</text>
</comment>
<gene>
    <name evidence="12" type="ORF">NP493_584g00000</name>
</gene>
<evidence type="ECO:0000256" key="10">
    <source>
        <dbReference type="ARBA" id="ARBA00038150"/>
    </source>
</evidence>
<evidence type="ECO:0000256" key="8">
    <source>
        <dbReference type="ARBA" id="ARBA00023136"/>
    </source>
</evidence>
<evidence type="ECO:0000256" key="11">
    <source>
        <dbReference type="SAM" id="Phobius"/>
    </source>
</evidence>
<keyword evidence="9" id="KW-0325">Glycoprotein</keyword>
<sequence>MKFPVRRLRRRCSWLLMTLLSAYLVFYLHYSFTVYTYQSVLLPSKSFPVTCKADLLSKPRLVSEQKQNGSGEHITCQQILFGSGNETVYEVAREIMAAHPATYIDDGQFVELTADCVDFRRRRGYHLSPLDQEEVEFSIAYNIIMYRHIEQVERLLRAIYRPQNMYCIHIDLNSPAEVHAGMMALARCFPNVFIASKLEYVVYAGFSRLQADINCMSDHVKQDDRWRYLINVAGEAFPLRTNAEIVKILKIYNGANDIEGIYGKRIIRSRFEREYEEVNVKSPKRKLRQTGQKNPPIPHHIDFVRGSAYGIFSRAFVEFLLTDTKAKDLLQWSRKTFSPDEFYWSTLHHTYRNPHLHTPGAYSGIPDEKPWLASYAMWRGGKTVCFGKWLRGVCVYGIGDLPELIKNKYLFANKFLLDVDPLAYECMEALIEQRSICPPPFNDTYYRNLPFIIKQS</sequence>
<comment type="similarity">
    <text evidence="10">Belongs to the glycosyltransferase 14 family.</text>
</comment>
<accession>A0AAD9NS76</accession>
<evidence type="ECO:0000256" key="4">
    <source>
        <dbReference type="ARBA" id="ARBA00022679"/>
    </source>
</evidence>
<keyword evidence="13" id="KW-1185">Reference proteome</keyword>
<dbReference type="PANTHER" id="PTHR19297:SF181">
    <property type="entry name" value="PROTEIN XYLOSYLTRANSFERASE"/>
    <property type="match status" value="1"/>
</dbReference>
<keyword evidence="7 11" id="KW-1133">Transmembrane helix</keyword>
<keyword evidence="4" id="KW-0808">Transferase</keyword>
<keyword evidence="8 11" id="KW-0472">Membrane</keyword>
<keyword evidence="6" id="KW-0735">Signal-anchor</keyword>
<comment type="pathway">
    <text evidence="2">Protein modification; protein glycosylation.</text>
</comment>
<evidence type="ECO:0000256" key="7">
    <source>
        <dbReference type="ARBA" id="ARBA00022989"/>
    </source>
</evidence>
<comment type="subcellular location">
    <subcellularLocation>
        <location evidence="1">Membrane</location>
        <topology evidence="1">Single-pass type II membrane protein</topology>
    </subcellularLocation>
</comment>
<feature type="transmembrane region" description="Helical" evidence="11">
    <location>
        <begin position="12"/>
        <end position="30"/>
    </location>
</feature>
<keyword evidence="3" id="KW-0328">Glycosyltransferase</keyword>
<reference evidence="12" key="1">
    <citation type="journal article" date="2023" name="Mol. Biol. Evol.">
        <title>Third-Generation Sequencing Reveals the Adaptive Role of the Epigenome in Three Deep-Sea Polychaetes.</title>
        <authorList>
            <person name="Perez M."/>
            <person name="Aroh O."/>
            <person name="Sun Y."/>
            <person name="Lan Y."/>
            <person name="Juniper S.K."/>
            <person name="Young C.R."/>
            <person name="Angers B."/>
            <person name="Qian P.Y."/>
        </authorList>
    </citation>
    <scope>NUCLEOTIDE SEQUENCE</scope>
    <source>
        <strain evidence="12">R07B-5</strain>
    </source>
</reference>
<dbReference type="EMBL" id="JAODUO010000592">
    <property type="protein sequence ID" value="KAK2177519.1"/>
    <property type="molecule type" value="Genomic_DNA"/>
</dbReference>
<evidence type="ECO:0000313" key="12">
    <source>
        <dbReference type="EMBL" id="KAK2177519.1"/>
    </source>
</evidence>
<dbReference type="Proteomes" id="UP001209878">
    <property type="component" value="Unassembled WGS sequence"/>
</dbReference>
<evidence type="ECO:0008006" key="14">
    <source>
        <dbReference type="Google" id="ProtNLM"/>
    </source>
</evidence>
<evidence type="ECO:0000256" key="5">
    <source>
        <dbReference type="ARBA" id="ARBA00022692"/>
    </source>
</evidence>
<dbReference type="AlphaFoldDB" id="A0AAD9NS76"/>
<evidence type="ECO:0000256" key="6">
    <source>
        <dbReference type="ARBA" id="ARBA00022968"/>
    </source>
</evidence>
<dbReference type="PANTHER" id="PTHR19297">
    <property type="entry name" value="GLYCOSYLTRANSFERASE 14 FAMILY MEMBER"/>
    <property type="match status" value="1"/>
</dbReference>
<protein>
    <recommendedName>
        <fullName evidence="14">Beta-1,3-galactosyl-O-glycosyl-glycoprotein beta-1,6-N-acetylglucosaminyltransferase</fullName>
    </recommendedName>
</protein>
<name>A0AAD9NS76_RIDPI</name>
<proteinExistence type="inferred from homology"/>
<evidence type="ECO:0000256" key="1">
    <source>
        <dbReference type="ARBA" id="ARBA00004606"/>
    </source>
</evidence>
<evidence type="ECO:0000256" key="2">
    <source>
        <dbReference type="ARBA" id="ARBA00004922"/>
    </source>
</evidence>
<dbReference type="GO" id="GO:0008375">
    <property type="term" value="F:acetylglucosaminyltransferase activity"/>
    <property type="evidence" value="ECO:0007669"/>
    <property type="project" value="TreeGrafter"/>
</dbReference>
<organism evidence="12 13">
    <name type="scientific">Ridgeia piscesae</name>
    <name type="common">Tubeworm</name>
    <dbReference type="NCBI Taxonomy" id="27915"/>
    <lineage>
        <taxon>Eukaryota</taxon>
        <taxon>Metazoa</taxon>
        <taxon>Spiralia</taxon>
        <taxon>Lophotrochozoa</taxon>
        <taxon>Annelida</taxon>
        <taxon>Polychaeta</taxon>
        <taxon>Sedentaria</taxon>
        <taxon>Canalipalpata</taxon>
        <taxon>Sabellida</taxon>
        <taxon>Siboglinidae</taxon>
        <taxon>Ridgeia</taxon>
    </lineage>
</organism>
<dbReference type="GO" id="GO:0016020">
    <property type="term" value="C:membrane"/>
    <property type="evidence" value="ECO:0007669"/>
    <property type="project" value="UniProtKB-SubCell"/>
</dbReference>
<evidence type="ECO:0000313" key="13">
    <source>
        <dbReference type="Proteomes" id="UP001209878"/>
    </source>
</evidence>
<keyword evidence="5 11" id="KW-0812">Transmembrane</keyword>
<evidence type="ECO:0000256" key="3">
    <source>
        <dbReference type="ARBA" id="ARBA00022676"/>
    </source>
</evidence>
<dbReference type="Pfam" id="PF02485">
    <property type="entry name" value="Branch"/>
    <property type="match status" value="1"/>
</dbReference>
<evidence type="ECO:0000256" key="9">
    <source>
        <dbReference type="ARBA" id="ARBA00023180"/>
    </source>
</evidence>